<name>A0A177ESX1_9EURO</name>
<feature type="region of interest" description="Disordered" evidence="1">
    <location>
        <begin position="101"/>
        <end position="122"/>
    </location>
</feature>
<dbReference type="Proteomes" id="UP000077002">
    <property type="component" value="Unassembled WGS sequence"/>
</dbReference>
<dbReference type="GeneID" id="34605804"/>
<dbReference type="RefSeq" id="XP_022507077.1">
    <property type="nucleotide sequence ID" value="XM_022660602.1"/>
</dbReference>
<gene>
    <name evidence="2" type="ORF">AYO21_10692</name>
</gene>
<evidence type="ECO:0000313" key="3">
    <source>
        <dbReference type="Proteomes" id="UP000077002"/>
    </source>
</evidence>
<feature type="compositionally biased region" description="Basic residues" evidence="1">
    <location>
        <begin position="112"/>
        <end position="122"/>
    </location>
</feature>
<protein>
    <submittedName>
        <fullName evidence="2">Uncharacterized protein</fullName>
    </submittedName>
</protein>
<keyword evidence="3" id="KW-1185">Reference proteome</keyword>
<organism evidence="2 3">
    <name type="scientific">Fonsecaea monophora</name>
    <dbReference type="NCBI Taxonomy" id="254056"/>
    <lineage>
        <taxon>Eukaryota</taxon>
        <taxon>Fungi</taxon>
        <taxon>Dikarya</taxon>
        <taxon>Ascomycota</taxon>
        <taxon>Pezizomycotina</taxon>
        <taxon>Eurotiomycetes</taxon>
        <taxon>Chaetothyriomycetidae</taxon>
        <taxon>Chaetothyriales</taxon>
        <taxon>Herpotrichiellaceae</taxon>
        <taxon>Fonsecaea</taxon>
    </lineage>
</organism>
<reference evidence="2 3" key="1">
    <citation type="submission" date="2016-03" db="EMBL/GenBank/DDBJ databases">
        <title>Draft genome sequence of the Fonsecaea monophora CBS 269.37.</title>
        <authorList>
            <person name="Bombassaro A."/>
            <person name="Vinicius W.A."/>
            <person name="De Hoog S."/>
            <person name="Sun J."/>
            <person name="Souza E.M."/>
            <person name="Raittz R.T."/>
            <person name="Costa F."/>
            <person name="Leao A.C."/>
            <person name="Tadra-Sfeir M.Z."/>
            <person name="Baura V."/>
            <person name="Balsanelli E."/>
            <person name="Pedrosa F.O."/>
            <person name="Moreno L.F."/>
            <person name="Steffens M.B."/>
            <person name="Xi L."/>
            <person name="Bocca A.L."/>
            <person name="Felipe M.S."/>
            <person name="Teixeira M."/>
            <person name="Telles Filho F.Q."/>
            <person name="Azevedo C.M."/>
            <person name="Gomes R."/>
            <person name="Vicente V.A."/>
        </authorList>
    </citation>
    <scope>NUCLEOTIDE SEQUENCE [LARGE SCALE GENOMIC DNA]</scope>
    <source>
        <strain evidence="2 3">CBS 269.37</strain>
    </source>
</reference>
<comment type="caution">
    <text evidence="2">The sequence shown here is derived from an EMBL/GenBank/DDBJ whole genome shotgun (WGS) entry which is preliminary data.</text>
</comment>
<evidence type="ECO:0000313" key="2">
    <source>
        <dbReference type="EMBL" id="OAG35125.1"/>
    </source>
</evidence>
<accession>A0A177ESX1</accession>
<dbReference type="AlphaFoldDB" id="A0A177ESX1"/>
<sequence length="122" mass="13347">MPHATKSASSNPSLFGDWKTGFGPRVSQSVWLRVSLLDHRDPSTTEAPTRTIPDWTVLDNQLVESVPAKLTGIREVHHASSRTRGGDIFGMIDGVSIWTRTGTGEANESKGKGRSKLVNHRL</sequence>
<dbReference type="EMBL" id="LVKK01000128">
    <property type="protein sequence ID" value="OAG35125.1"/>
    <property type="molecule type" value="Genomic_DNA"/>
</dbReference>
<evidence type="ECO:0000256" key="1">
    <source>
        <dbReference type="SAM" id="MobiDB-lite"/>
    </source>
</evidence>
<proteinExistence type="predicted"/>